<accession>A0ABQ0Z6P2</accession>
<evidence type="ECO:0000256" key="2">
    <source>
        <dbReference type="ARBA" id="ARBA00010742"/>
    </source>
</evidence>
<feature type="chain" id="PRO_5047360770" evidence="5">
    <location>
        <begin position="32"/>
        <end position="328"/>
    </location>
</feature>
<dbReference type="InterPro" id="IPR015168">
    <property type="entry name" value="SsuA/THI5"/>
</dbReference>
<feature type="signal peptide" evidence="5">
    <location>
        <begin position="1"/>
        <end position="31"/>
    </location>
</feature>
<evidence type="ECO:0000256" key="1">
    <source>
        <dbReference type="ARBA" id="ARBA00004418"/>
    </source>
</evidence>
<reference evidence="7 8" key="1">
    <citation type="journal article" date="2020" name="Genome Biol. Evol.">
        <title>Rhizobium dioscoreae sp. nov., a plant growth-promoting bacterium isolated from yam (Dioscorea species).</title>
        <authorList>
            <person name="Ouyabe M."/>
            <person name="Tanaka N."/>
            <person name="Shiwa Y."/>
            <person name="Fujita N."/>
            <person name="Kikuno H."/>
            <person name="Babil P."/>
            <person name="Shiwachi H."/>
        </authorList>
    </citation>
    <scope>NUCLEOTIDE SEQUENCE [LARGE SCALE GENOMIC DNA]</scope>
    <source>
        <strain evidence="7 8">S-93</strain>
    </source>
</reference>
<evidence type="ECO:0000259" key="6">
    <source>
        <dbReference type="Pfam" id="PF09084"/>
    </source>
</evidence>
<dbReference type="Proteomes" id="UP000390335">
    <property type="component" value="Unassembled WGS sequence"/>
</dbReference>
<dbReference type="SUPFAM" id="SSF53850">
    <property type="entry name" value="Periplasmic binding protein-like II"/>
    <property type="match status" value="1"/>
</dbReference>
<dbReference type="InterPro" id="IPR010067">
    <property type="entry name" value="ABC_SsuA_sub-bd"/>
</dbReference>
<dbReference type="EMBL" id="BLAJ01000004">
    <property type="protein sequence ID" value="GES50991.1"/>
    <property type="molecule type" value="Genomic_DNA"/>
</dbReference>
<dbReference type="PANTHER" id="PTHR30024:SF47">
    <property type="entry name" value="TAURINE-BINDING PERIPLASMIC PROTEIN"/>
    <property type="match status" value="1"/>
</dbReference>
<comment type="subcellular location">
    <subcellularLocation>
        <location evidence="1">Periplasm</location>
    </subcellularLocation>
</comment>
<keyword evidence="4 5" id="KW-0732">Signal</keyword>
<sequence length="328" mass="35351">MIMLTRRSLLTTAAALTAATAMPMIARSARAASKPIRIGYLSDFPNSSLFAIANDQKLWQAEGLEPDLKVFTNGPIQIQAMGAGSLDFGTIGPGALWLPASGHAKVLGVNDIGFSDRVIAQAAFTSIADLKGKKVGVPQGTSGEMILRMALGKAGLTIKDVQVVPMDPSTVVAAFSSKQIDAAGIWYPLIDAIKPRVPDMKELASNKDFYPDTSFINTFVARNETIQSDPDLAKSFLKVIKKAMDYRVANLDHSIELTVAFTQSPPDATAKVAKSRKLLTSGELNKFTEDGSVTKWLGEFNKMFVDFGTIKDPLPPEKYFDATLFLSA</sequence>
<evidence type="ECO:0000313" key="7">
    <source>
        <dbReference type="EMBL" id="GES50991.1"/>
    </source>
</evidence>
<dbReference type="PROSITE" id="PS51318">
    <property type="entry name" value="TAT"/>
    <property type="match status" value="1"/>
</dbReference>
<keyword evidence="8" id="KW-1185">Reference proteome</keyword>
<dbReference type="Gene3D" id="3.40.190.10">
    <property type="entry name" value="Periplasmic binding protein-like II"/>
    <property type="match status" value="2"/>
</dbReference>
<organism evidence="7 8">
    <name type="scientific">Rhizobium dioscoreae</name>
    <dbReference type="NCBI Taxonomy" id="2653122"/>
    <lineage>
        <taxon>Bacteria</taxon>
        <taxon>Pseudomonadati</taxon>
        <taxon>Pseudomonadota</taxon>
        <taxon>Alphaproteobacteria</taxon>
        <taxon>Hyphomicrobiales</taxon>
        <taxon>Rhizobiaceae</taxon>
        <taxon>Rhizobium/Agrobacterium group</taxon>
        <taxon>Rhizobium</taxon>
    </lineage>
</organism>
<evidence type="ECO:0000256" key="3">
    <source>
        <dbReference type="ARBA" id="ARBA00022448"/>
    </source>
</evidence>
<evidence type="ECO:0000313" key="8">
    <source>
        <dbReference type="Proteomes" id="UP000390335"/>
    </source>
</evidence>
<comment type="similarity">
    <text evidence="2">Belongs to the bacterial solute-binding protein SsuA/TauA family.</text>
</comment>
<protein>
    <submittedName>
        <fullName evidence="7">Bicyclomycin resistance protein</fullName>
    </submittedName>
</protein>
<gene>
    <name evidence="7" type="ORF">RsS93_36050</name>
</gene>
<feature type="domain" description="SsuA/THI5-like" evidence="6">
    <location>
        <begin position="46"/>
        <end position="250"/>
    </location>
</feature>
<dbReference type="Pfam" id="PF09084">
    <property type="entry name" value="NMT1"/>
    <property type="match status" value="1"/>
</dbReference>
<name>A0ABQ0Z6P2_9HYPH</name>
<proteinExistence type="inferred from homology"/>
<dbReference type="PANTHER" id="PTHR30024">
    <property type="entry name" value="ALIPHATIC SULFONATES-BINDING PROTEIN-RELATED"/>
    <property type="match status" value="1"/>
</dbReference>
<evidence type="ECO:0000256" key="5">
    <source>
        <dbReference type="SAM" id="SignalP"/>
    </source>
</evidence>
<evidence type="ECO:0000256" key="4">
    <source>
        <dbReference type="ARBA" id="ARBA00022729"/>
    </source>
</evidence>
<keyword evidence="3" id="KW-0813">Transport</keyword>
<dbReference type="InterPro" id="IPR006311">
    <property type="entry name" value="TAT_signal"/>
</dbReference>
<dbReference type="NCBIfam" id="TIGR01728">
    <property type="entry name" value="SsuA_fam"/>
    <property type="match status" value="1"/>
</dbReference>
<comment type="caution">
    <text evidence="7">The sequence shown here is derived from an EMBL/GenBank/DDBJ whole genome shotgun (WGS) entry which is preliminary data.</text>
</comment>